<name>A0ACD4VM35_9CAUL</name>
<protein>
    <submittedName>
        <fullName evidence="1">Uncharacterized protein</fullName>
    </submittedName>
</protein>
<sequence>MKNYVRPALAGAGGAAVVILAIWLLSLTAVISFADRHNGLAAWVQAIFSVAAIVGTWAIAERQAQHARSLRADEDAARMVATASAERRRVESVRSVAIAYANLAVERLVSSDRILSDNPTVADGEAVVRDIAYTRQLLLDFRISELDSGRAMLIFSAFAGLLGSLVAVLQRQVDLANKHPHGWLPAFGESMSADVQTTLEVCRQRRGDLEKLFDDIREVEEFHAGDG</sequence>
<gene>
    <name evidence="1" type="ORF">PZA08_13515</name>
</gene>
<dbReference type="Proteomes" id="UP001302493">
    <property type="component" value="Chromosome"/>
</dbReference>
<reference evidence="1" key="1">
    <citation type="submission" date="2023-03" db="EMBL/GenBank/DDBJ databases">
        <title>Genome sequence of Brevundimonas nasdae SJTX8.</title>
        <authorList>
            <person name="Liang R."/>
        </authorList>
    </citation>
    <scope>NUCLEOTIDE SEQUENCE</scope>
    <source>
        <strain evidence="1">X8</strain>
    </source>
</reference>
<evidence type="ECO:0000313" key="2">
    <source>
        <dbReference type="Proteomes" id="UP001302493"/>
    </source>
</evidence>
<dbReference type="EMBL" id="CP119180">
    <property type="protein sequence ID" value="WOB78309.1"/>
    <property type="molecule type" value="Genomic_DNA"/>
</dbReference>
<proteinExistence type="predicted"/>
<accession>A0ACD4VM35</accession>
<organism evidence="1 2">
    <name type="scientific">Brevundimonas nasdae</name>
    <dbReference type="NCBI Taxonomy" id="172043"/>
    <lineage>
        <taxon>Bacteria</taxon>
        <taxon>Pseudomonadati</taxon>
        <taxon>Pseudomonadota</taxon>
        <taxon>Alphaproteobacteria</taxon>
        <taxon>Caulobacterales</taxon>
        <taxon>Caulobacteraceae</taxon>
        <taxon>Brevundimonas</taxon>
    </lineage>
</organism>
<evidence type="ECO:0000313" key="1">
    <source>
        <dbReference type="EMBL" id="WOB78309.1"/>
    </source>
</evidence>
<keyword evidence="2" id="KW-1185">Reference proteome</keyword>